<dbReference type="AlphaFoldDB" id="A0A087PQF6"/>
<dbReference type="PATRIC" id="fig|178901.10.peg.1460"/>
<feature type="coiled-coil region" evidence="1">
    <location>
        <begin position="533"/>
        <end position="560"/>
    </location>
</feature>
<evidence type="ECO:0000256" key="2">
    <source>
        <dbReference type="SAM" id="MobiDB-lite"/>
    </source>
</evidence>
<reference evidence="4 5" key="1">
    <citation type="submission" date="2016-03" db="EMBL/GenBank/DDBJ databases">
        <title>Draft genome sequence of Acetobacter malorum CECT 7742, a strain isolated from strawberry vinegar.</title>
        <authorList>
            <person name="Sainz F."/>
            <person name="Mas A."/>
            <person name="Torija M.J."/>
        </authorList>
    </citation>
    <scope>NUCLEOTIDE SEQUENCE [LARGE SCALE GENOMIC DNA]</scope>
    <source>
        <strain evidence="4 5">CECT 7742</strain>
    </source>
</reference>
<dbReference type="Proteomes" id="UP000077349">
    <property type="component" value="Unassembled WGS sequence"/>
</dbReference>
<protein>
    <recommendedName>
        <fullName evidence="3">MobA/VirD2-like nuclease domain-containing protein</fullName>
    </recommendedName>
</protein>
<feature type="region of interest" description="Disordered" evidence="2">
    <location>
        <begin position="573"/>
        <end position="596"/>
    </location>
</feature>
<comment type="caution">
    <text evidence="4">The sequence shown here is derived from an EMBL/GenBank/DDBJ whole genome shotgun (WGS) entry which is preliminary data.</text>
</comment>
<dbReference type="EMBL" id="LVHD01000014">
    <property type="protein sequence ID" value="OAG77374.1"/>
    <property type="molecule type" value="Genomic_DNA"/>
</dbReference>
<evidence type="ECO:0000313" key="5">
    <source>
        <dbReference type="Proteomes" id="UP000077349"/>
    </source>
</evidence>
<feature type="domain" description="MobA/VirD2-like nuclease" evidence="3">
    <location>
        <begin position="56"/>
        <end position="133"/>
    </location>
</feature>
<evidence type="ECO:0000313" key="4">
    <source>
        <dbReference type="EMBL" id="OAG77374.1"/>
    </source>
</evidence>
<keyword evidence="1" id="KW-0175">Coiled coil</keyword>
<feature type="compositionally biased region" description="Polar residues" evidence="2">
    <location>
        <begin position="581"/>
        <end position="596"/>
    </location>
</feature>
<name>A0A087PQF6_9PROT</name>
<dbReference type="Pfam" id="PF03432">
    <property type="entry name" value="Relaxase"/>
    <property type="match status" value="1"/>
</dbReference>
<organism evidence="4 5">
    <name type="scientific">Acetobacter malorum</name>
    <dbReference type="NCBI Taxonomy" id="178901"/>
    <lineage>
        <taxon>Bacteria</taxon>
        <taxon>Pseudomonadati</taxon>
        <taxon>Pseudomonadota</taxon>
        <taxon>Alphaproteobacteria</taxon>
        <taxon>Acetobacterales</taxon>
        <taxon>Acetobacteraceae</taxon>
        <taxon>Acetobacter</taxon>
    </lineage>
</organism>
<evidence type="ECO:0000256" key="1">
    <source>
        <dbReference type="SAM" id="Coils"/>
    </source>
</evidence>
<proteinExistence type="predicted"/>
<gene>
    <name evidence="4" type="ORF">Amal_01361</name>
</gene>
<sequence>MIVKESRITTKSGAGAIARHVLHGAKNEAIRVLSGSEWLLHDHMREAHREGLKYGLRHIAFNPDDAMTDEQLSAFARRLCEELHDDPEHLTLVVHQKKGSTHGHLILPEWQQDHVLESRFTWMRMEKVARLEEIRFGHKLVAGRHDRAIAKALRKEGRHHAAEQVDALVPVSHDAKPRAAYTSEARRITERQGLDLPALKKLVTSLWSQSDGLKSFRTALKNHSLTLREGDRKETRPGAHIIETSDGLLVGSFTRLAKIKAAEFRKLLSEEQRQMEPKQEINIKSPLLPIRRTTADFYDKYAIPQSSDAQRVPRKLPVIKLLKIPTWQRELWLKRMAEVNTFTTEPLSSSSPVQIISAEESRFRKDIRKAIAQQHAILDQQAPEASWKPLDRGKTLATWRRQLTPYQKQLRKSFDHYIVAKREWQKAEKSRWQRMTGKARKLEKRTDALFYEFLEVLRFVVQALLHIVGLRSEPPHPVRTVLSEKRKPALERFKKAYDAEFSAMADPQKLETWLDQRFDRIVQARQQRITDWNRAHKDEKNAAQNEIERLSALLNTKNHKLEYQTFINPFLSRSPAPFPASNPQTRHSTSGIPSPF</sequence>
<accession>A0A087PQF6</accession>
<evidence type="ECO:0000259" key="3">
    <source>
        <dbReference type="Pfam" id="PF03432"/>
    </source>
</evidence>
<dbReference type="STRING" id="178901.AmDm5_1505"/>
<dbReference type="InterPro" id="IPR005094">
    <property type="entry name" value="Endonuclease_MobA/VirD2"/>
</dbReference>
<dbReference type="eggNOG" id="ENOG502ZR62">
    <property type="taxonomic scope" value="Bacteria"/>
</dbReference>